<dbReference type="EMBL" id="JALBUT010000007">
    <property type="protein sequence ID" value="MDX8415909.1"/>
    <property type="molecule type" value="Genomic_DNA"/>
</dbReference>
<dbReference type="Gene3D" id="3.40.50.720">
    <property type="entry name" value="NAD(P)-binding Rossmann-like Domain"/>
    <property type="match status" value="1"/>
</dbReference>
<protein>
    <submittedName>
        <fullName evidence="3">SDR family oxidoreductase</fullName>
    </submittedName>
</protein>
<dbReference type="PRINTS" id="PR00080">
    <property type="entry name" value="SDRFAMILY"/>
</dbReference>
<organism evidence="3 4">
    <name type="scientific">Intestinicryptomonas porci</name>
    <dbReference type="NCBI Taxonomy" id="2926320"/>
    <lineage>
        <taxon>Bacteria</taxon>
        <taxon>Pseudomonadati</taxon>
        <taxon>Verrucomicrobiota</taxon>
        <taxon>Opitutia</taxon>
        <taxon>Opitutales</taxon>
        <taxon>Intestinicryptomonaceae</taxon>
        <taxon>Intestinicryptomonas</taxon>
    </lineage>
</organism>
<dbReference type="InterPro" id="IPR002347">
    <property type="entry name" value="SDR_fam"/>
</dbReference>
<dbReference type="Proteomes" id="UP001275932">
    <property type="component" value="Unassembled WGS sequence"/>
</dbReference>
<comment type="similarity">
    <text evidence="1">Belongs to the short-chain dehydrogenases/reductases (SDR) family.</text>
</comment>
<sequence length="244" mass="26076">MEEKIVIITGAASGIGKGIARKFLGENWRAVCFDISKKSLEKTAYDFNEDGFKNFEIFEGDCGTLASWQNLKQILGGGSEKIGAVINNAGIGINKPVQDLSLEEWNRVMATNVASVFLSAKVFGDILKKNGAPMVNIASTRALMSEANTEAYSASKGAIVSLTHALAMSLAPARVNCISPGWIDNGSNSPLTQEDHLQHPAGRAGVPSDIAELAFFLADNSKSGFITGQNFYCDGGMTKKMIYV</sequence>
<dbReference type="PANTHER" id="PTHR24321:SF8">
    <property type="entry name" value="ESTRADIOL 17-BETA-DEHYDROGENASE 8-RELATED"/>
    <property type="match status" value="1"/>
</dbReference>
<dbReference type="Pfam" id="PF13561">
    <property type="entry name" value="adh_short_C2"/>
    <property type="match status" value="1"/>
</dbReference>
<dbReference type="InterPro" id="IPR036291">
    <property type="entry name" value="NAD(P)-bd_dom_sf"/>
</dbReference>
<keyword evidence="2" id="KW-0560">Oxidoreductase</keyword>
<dbReference type="PANTHER" id="PTHR24321">
    <property type="entry name" value="DEHYDROGENASES, SHORT CHAIN"/>
    <property type="match status" value="1"/>
</dbReference>
<evidence type="ECO:0000256" key="2">
    <source>
        <dbReference type="ARBA" id="ARBA00023002"/>
    </source>
</evidence>
<keyword evidence="4" id="KW-1185">Reference proteome</keyword>
<gene>
    <name evidence="3" type="ORF">MOX91_06940</name>
</gene>
<reference evidence="3 4" key="1">
    <citation type="submission" date="2022-03" db="EMBL/GenBank/DDBJ databases">
        <title>Novel taxa within the pig intestine.</title>
        <authorList>
            <person name="Wylensek D."/>
            <person name="Bishof K."/>
            <person name="Afrizal A."/>
            <person name="Clavel T."/>
        </authorList>
    </citation>
    <scope>NUCLEOTIDE SEQUENCE [LARGE SCALE GENOMIC DNA]</scope>
    <source>
        <strain evidence="3 4">CLA-KB-P66</strain>
    </source>
</reference>
<dbReference type="SUPFAM" id="SSF51735">
    <property type="entry name" value="NAD(P)-binding Rossmann-fold domains"/>
    <property type="match status" value="1"/>
</dbReference>
<evidence type="ECO:0000256" key="1">
    <source>
        <dbReference type="ARBA" id="ARBA00006484"/>
    </source>
</evidence>
<dbReference type="PRINTS" id="PR00081">
    <property type="entry name" value="GDHRDH"/>
</dbReference>
<evidence type="ECO:0000313" key="4">
    <source>
        <dbReference type="Proteomes" id="UP001275932"/>
    </source>
</evidence>
<name>A0ABU4WH65_9BACT</name>
<evidence type="ECO:0000313" key="3">
    <source>
        <dbReference type="EMBL" id="MDX8415909.1"/>
    </source>
</evidence>
<accession>A0ABU4WH65</accession>
<dbReference type="RefSeq" id="WP_370397362.1">
    <property type="nucleotide sequence ID" value="NZ_JALBUT010000007.1"/>
</dbReference>
<proteinExistence type="inferred from homology"/>
<dbReference type="PROSITE" id="PS00061">
    <property type="entry name" value="ADH_SHORT"/>
    <property type="match status" value="1"/>
</dbReference>
<dbReference type="InterPro" id="IPR020904">
    <property type="entry name" value="Sc_DH/Rdtase_CS"/>
</dbReference>
<comment type="caution">
    <text evidence="3">The sequence shown here is derived from an EMBL/GenBank/DDBJ whole genome shotgun (WGS) entry which is preliminary data.</text>
</comment>